<comment type="subunit">
    <text evidence="9">Homodimer.</text>
</comment>
<evidence type="ECO:0000259" key="11">
    <source>
        <dbReference type="Pfam" id="PF02885"/>
    </source>
</evidence>
<comment type="catalytic activity">
    <reaction evidence="7 9">
        <text>N-(5-phospho-beta-D-ribosyl)anthranilate + diphosphate = 5-phospho-alpha-D-ribose 1-diphosphate + anthranilate</text>
        <dbReference type="Rhea" id="RHEA:11768"/>
        <dbReference type="ChEBI" id="CHEBI:16567"/>
        <dbReference type="ChEBI" id="CHEBI:18277"/>
        <dbReference type="ChEBI" id="CHEBI:33019"/>
        <dbReference type="ChEBI" id="CHEBI:58017"/>
        <dbReference type="EC" id="2.4.2.18"/>
    </reaction>
</comment>
<comment type="function">
    <text evidence="9">Catalyzes the transfer of the phosphoribosyl group of 5-phosphorylribose-1-pyrophosphate (PRPP) to anthranilate to yield N-(5'-phosphoribosyl)-anthranilate (PRA).</text>
</comment>
<feature type="binding site" evidence="9">
    <location>
        <position position="227"/>
    </location>
    <ligand>
        <name>Mg(2+)</name>
        <dbReference type="ChEBI" id="CHEBI:18420"/>
        <label>1</label>
    </ligand>
</feature>
<dbReference type="AlphaFoldDB" id="A0AA48KVA8"/>
<dbReference type="EMBL" id="AP027272">
    <property type="protein sequence ID" value="BDX07325.1"/>
    <property type="molecule type" value="Genomic_DNA"/>
</dbReference>
<feature type="binding site" evidence="9">
    <location>
        <begin position="92"/>
        <end position="95"/>
    </location>
    <ligand>
        <name>5-phospho-alpha-D-ribose 1-diphosphate</name>
        <dbReference type="ChEBI" id="CHEBI:58017"/>
    </ligand>
</feature>
<feature type="binding site" evidence="9">
    <location>
        <position position="94"/>
    </location>
    <ligand>
        <name>Mg(2+)</name>
        <dbReference type="ChEBI" id="CHEBI:18420"/>
        <label>1</label>
    </ligand>
</feature>
<reference evidence="12" key="1">
    <citation type="submission" date="2023-01" db="EMBL/GenBank/DDBJ databases">
        <title>Complete genome sequence of Planctobacterium marinum strain Dej080120_11.</title>
        <authorList>
            <person name="Ueki S."/>
            <person name="Maruyama F."/>
        </authorList>
    </citation>
    <scope>NUCLEOTIDE SEQUENCE</scope>
    <source>
        <strain evidence="12">Dej080120_11</strain>
    </source>
</reference>
<evidence type="ECO:0000256" key="6">
    <source>
        <dbReference type="ARBA" id="ARBA00023141"/>
    </source>
</evidence>
<comment type="similarity">
    <text evidence="8">In the C-terminal section; belongs to the anthranilate phosphoribosyltransferase family.</text>
</comment>
<name>A0AA48KVA8_9ALTE</name>
<gene>
    <name evidence="9 12" type="primary">trpD</name>
    <name evidence="12" type="ORF">MACH26_28460</name>
</gene>
<keyword evidence="3 9" id="KW-0328">Glycosyltransferase</keyword>
<dbReference type="InterPro" id="IPR017459">
    <property type="entry name" value="Glycosyl_Trfase_fam3_N_dom"/>
</dbReference>
<dbReference type="Proteomes" id="UP001333710">
    <property type="component" value="Chromosome"/>
</dbReference>
<feature type="binding site" evidence="9">
    <location>
        <position position="113"/>
    </location>
    <ligand>
        <name>anthranilate</name>
        <dbReference type="ChEBI" id="CHEBI:16567"/>
        <label>1</label>
    </ligand>
</feature>
<comment type="cofactor">
    <cofactor evidence="9">
        <name>Mg(2+)</name>
        <dbReference type="ChEBI" id="CHEBI:18420"/>
    </cofactor>
    <text evidence="9">Binds 2 magnesium ions per monomer.</text>
</comment>
<dbReference type="Gene3D" id="1.20.970.10">
    <property type="entry name" value="Transferase, Pyrimidine Nucleoside Phosphorylase, Chain C"/>
    <property type="match status" value="1"/>
</dbReference>
<feature type="binding site" evidence="9">
    <location>
        <position position="122"/>
    </location>
    <ligand>
        <name>5-phospho-alpha-D-ribose 1-diphosphate</name>
        <dbReference type="ChEBI" id="CHEBI:58017"/>
    </ligand>
</feature>
<feature type="binding site" evidence="9">
    <location>
        <position position="82"/>
    </location>
    <ligand>
        <name>5-phospho-alpha-D-ribose 1-diphosphate</name>
        <dbReference type="ChEBI" id="CHEBI:58017"/>
    </ligand>
</feature>
<evidence type="ECO:0000256" key="9">
    <source>
        <dbReference type="HAMAP-Rule" id="MF_00211"/>
    </source>
</evidence>
<keyword evidence="6 9" id="KW-0057">Aromatic amino acid biosynthesis</keyword>
<keyword evidence="9" id="KW-0460">Magnesium</keyword>
<dbReference type="Pfam" id="PF00591">
    <property type="entry name" value="Glycos_transf_3"/>
    <property type="match status" value="1"/>
</dbReference>
<evidence type="ECO:0000313" key="13">
    <source>
        <dbReference type="Proteomes" id="UP001333710"/>
    </source>
</evidence>
<feature type="binding site" evidence="9">
    <location>
        <begin position="110"/>
        <end position="118"/>
    </location>
    <ligand>
        <name>5-phospho-alpha-D-ribose 1-diphosphate</name>
        <dbReference type="ChEBI" id="CHEBI:58017"/>
    </ligand>
</feature>
<dbReference type="InterPro" id="IPR036320">
    <property type="entry name" value="Glycosyl_Trfase_fam3_N_dom_sf"/>
</dbReference>
<evidence type="ECO:0000256" key="5">
    <source>
        <dbReference type="ARBA" id="ARBA00022822"/>
    </source>
</evidence>
<dbReference type="InterPro" id="IPR000312">
    <property type="entry name" value="Glycosyl_Trfase_fam3"/>
</dbReference>
<feature type="domain" description="Glycosyl transferase family 3 N-terminal" evidence="11">
    <location>
        <begin position="7"/>
        <end position="67"/>
    </location>
</feature>
<feature type="domain" description="Glycosyl transferase family 3" evidence="10">
    <location>
        <begin position="76"/>
        <end position="324"/>
    </location>
</feature>
<organism evidence="12 13">
    <name type="scientific">Planctobacterium marinum</name>
    <dbReference type="NCBI Taxonomy" id="1631968"/>
    <lineage>
        <taxon>Bacteria</taxon>
        <taxon>Pseudomonadati</taxon>
        <taxon>Pseudomonadota</taxon>
        <taxon>Gammaproteobacteria</taxon>
        <taxon>Alteromonadales</taxon>
        <taxon>Alteromonadaceae</taxon>
        <taxon>Planctobacterium</taxon>
    </lineage>
</organism>
<feature type="binding site" evidence="9">
    <location>
        <position position="90"/>
    </location>
    <ligand>
        <name>5-phospho-alpha-D-ribose 1-diphosphate</name>
        <dbReference type="ChEBI" id="CHEBI:58017"/>
    </ligand>
</feature>
<dbReference type="GO" id="GO:0000287">
    <property type="term" value="F:magnesium ion binding"/>
    <property type="evidence" value="ECO:0007669"/>
    <property type="project" value="UniProtKB-UniRule"/>
</dbReference>
<keyword evidence="4 9" id="KW-0808">Transferase</keyword>
<protein>
    <recommendedName>
        <fullName evidence="9">Anthranilate phosphoribosyltransferase</fullName>
        <ecNumber evidence="9">2.4.2.18</ecNumber>
    </recommendedName>
</protein>
<keyword evidence="5 9" id="KW-0822">Tryptophan biosynthesis</keyword>
<dbReference type="NCBIfam" id="TIGR01245">
    <property type="entry name" value="trpD"/>
    <property type="match status" value="1"/>
</dbReference>
<dbReference type="KEGG" id="pmaw:MACH26_28460"/>
<dbReference type="Pfam" id="PF02885">
    <property type="entry name" value="Glycos_trans_3N"/>
    <property type="match status" value="1"/>
</dbReference>
<dbReference type="RefSeq" id="WP_338293310.1">
    <property type="nucleotide sequence ID" value="NZ_AP027272.1"/>
</dbReference>
<dbReference type="PANTHER" id="PTHR43285">
    <property type="entry name" value="ANTHRANILATE PHOSPHORIBOSYLTRANSFERASE"/>
    <property type="match status" value="1"/>
</dbReference>
<dbReference type="Gene3D" id="3.40.1030.10">
    <property type="entry name" value="Nucleoside phosphorylase/phosphoribosyltransferase catalytic domain"/>
    <property type="match status" value="1"/>
</dbReference>
<dbReference type="GO" id="GO:0005829">
    <property type="term" value="C:cytosol"/>
    <property type="evidence" value="ECO:0007669"/>
    <property type="project" value="TreeGrafter"/>
</dbReference>
<feature type="binding site" evidence="9">
    <location>
        <position position="227"/>
    </location>
    <ligand>
        <name>Mg(2+)</name>
        <dbReference type="ChEBI" id="CHEBI:18420"/>
        <label>2</label>
    </ligand>
</feature>
<dbReference type="HAMAP" id="MF_00211">
    <property type="entry name" value="TrpD"/>
    <property type="match status" value="1"/>
</dbReference>
<evidence type="ECO:0000256" key="4">
    <source>
        <dbReference type="ARBA" id="ARBA00022679"/>
    </source>
</evidence>
<dbReference type="InterPro" id="IPR035902">
    <property type="entry name" value="Nuc_phospho_transferase"/>
</dbReference>
<dbReference type="GO" id="GO:0000162">
    <property type="term" value="P:L-tryptophan biosynthetic process"/>
    <property type="evidence" value="ECO:0007669"/>
    <property type="project" value="UniProtKB-UniRule"/>
</dbReference>
<proteinExistence type="inferred from homology"/>
<dbReference type="PANTHER" id="PTHR43285:SF2">
    <property type="entry name" value="ANTHRANILATE PHOSPHORIBOSYLTRANSFERASE"/>
    <property type="match status" value="1"/>
</dbReference>
<comment type="pathway">
    <text evidence="1 9">Amino-acid biosynthesis; L-tryptophan biosynthesis; L-tryptophan from chorismate: step 2/5.</text>
</comment>
<feature type="binding site" evidence="9">
    <location>
        <position position="168"/>
    </location>
    <ligand>
        <name>anthranilate</name>
        <dbReference type="ChEBI" id="CHEBI:16567"/>
        <label>2</label>
    </ligand>
</feature>
<evidence type="ECO:0000259" key="10">
    <source>
        <dbReference type="Pfam" id="PF00591"/>
    </source>
</evidence>
<evidence type="ECO:0000256" key="2">
    <source>
        <dbReference type="ARBA" id="ARBA00022605"/>
    </source>
</evidence>
<sequence length="347" mass="36854">MADIHALLEKIYAQQDLSQRETQCFFNMVMQGELDDIVLSSMLTGLKIKGETPEEIAGAASAMIENAAPIERPDYMFADIVGTGGDGHNTINISSASAIVAASCGLPVAKHGNRSVSSKSGSADLFREFGMDLTMTPQTARACLDESGLCFLFAPNYHAGVRHAMNVRTTLKTRTLFNLLGPLANPAKPSHIMIGVYSPDLISAYAETLQLLGYQNAMVVHGAGLDEIALHGVSQVAEVHGDEISYSELSAKDFDLESYPLEAIKGGEPEENKALIEAVLQGKGQPAHMAAVAANTGALLKLAGLADSFAEGAHKAMQSMQSGSPLQTIHKAAQISQNNQIQQDTVE</sequence>
<keyword evidence="13" id="KW-1185">Reference proteome</keyword>
<dbReference type="SUPFAM" id="SSF47648">
    <property type="entry name" value="Nucleoside phosphorylase/phosphoribosyltransferase N-terminal domain"/>
    <property type="match status" value="1"/>
</dbReference>
<evidence type="ECO:0000256" key="7">
    <source>
        <dbReference type="ARBA" id="ARBA00052328"/>
    </source>
</evidence>
<dbReference type="GO" id="GO:0004048">
    <property type="term" value="F:anthranilate phosphoribosyltransferase activity"/>
    <property type="evidence" value="ECO:0007669"/>
    <property type="project" value="UniProtKB-UniRule"/>
</dbReference>
<feature type="binding site" evidence="9">
    <location>
        <begin position="85"/>
        <end position="86"/>
    </location>
    <ligand>
        <name>5-phospho-alpha-D-ribose 1-diphosphate</name>
        <dbReference type="ChEBI" id="CHEBI:58017"/>
    </ligand>
</feature>
<evidence type="ECO:0000256" key="3">
    <source>
        <dbReference type="ARBA" id="ARBA00022676"/>
    </source>
</evidence>
<dbReference type="EC" id="2.4.2.18" evidence="9"/>
<evidence type="ECO:0000313" key="12">
    <source>
        <dbReference type="EMBL" id="BDX07325.1"/>
    </source>
</evidence>
<feature type="binding site" evidence="9">
    <location>
        <position position="226"/>
    </location>
    <ligand>
        <name>Mg(2+)</name>
        <dbReference type="ChEBI" id="CHEBI:18420"/>
        <label>2</label>
    </ligand>
</feature>
<accession>A0AA48KVA8</accession>
<keyword evidence="2 9" id="KW-0028">Amino-acid biosynthesis</keyword>
<evidence type="ECO:0000256" key="8">
    <source>
        <dbReference type="ARBA" id="ARBA00061188"/>
    </source>
</evidence>
<evidence type="ECO:0000256" key="1">
    <source>
        <dbReference type="ARBA" id="ARBA00004907"/>
    </source>
</evidence>
<keyword evidence="9" id="KW-0479">Metal-binding</keyword>
<dbReference type="SUPFAM" id="SSF52418">
    <property type="entry name" value="Nucleoside phosphorylase/phosphoribosyltransferase catalytic domain"/>
    <property type="match status" value="1"/>
</dbReference>
<dbReference type="InterPro" id="IPR005940">
    <property type="entry name" value="Anthranilate_Pribosyl_Tfrase"/>
</dbReference>
<feature type="binding site" evidence="9">
    <location>
        <position position="82"/>
    </location>
    <ligand>
        <name>anthranilate</name>
        <dbReference type="ChEBI" id="CHEBI:16567"/>
        <label>1</label>
    </ligand>
</feature>
<comment type="caution">
    <text evidence="9">Lacks conserved residue(s) required for the propagation of feature annotation.</text>
</comment>
<comment type="similarity">
    <text evidence="9">Belongs to the anthranilate phosphoribosyltransferase family.</text>
</comment>
<dbReference type="FunFam" id="3.40.1030.10:FF:000002">
    <property type="entry name" value="Anthranilate phosphoribosyltransferase"/>
    <property type="match status" value="1"/>
</dbReference>